<dbReference type="EMBL" id="BMOE01000024">
    <property type="protein sequence ID" value="GGJ89516.1"/>
    <property type="molecule type" value="Genomic_DNA"/>
</dbReference>
<evidence type="ECO:0008006" key="3">
    <source>
        <dbReference type="Google" id="ProtNLM"/>
    </source>
</evidence>
<reference evidence="1" key="2">
    <citation type="submission" date="2020-09" db="EMBL/GenBank/DDBJ databases">
        <authorList>
            <person name="Sun Q."/>
            <person name="Ohkuma M."/>
        </authorList>
    </citation>
    <scope>NUCLEOTIDE SEQUENCE</scope>
    <source>
        <strain evidence="1">JCM 14371</strain>
    </source>
</reference>
<accession>A0A917PSJ2</accession>
<proteinExistence type="predicted"/>
<dbReference type="InterPro" id="IPR017850">
    <property type="entry name" value="Alkaline_phosphatase_core_sf"/>
</dbReference>
<reference evidence="1" key="1">
    <citation type="journal article" date="2014" name="Int. J. Syst. Evol. Microbiol.">
        <title>Complete genome sequence of Corynebacterium casei LMG S-19264T (=DSM 44701T), isolated from a smear-ripened cheese.</title>
        <authorList>
            <consortium name="US DOE Joint Genome Institute (JGI-PGF)"/>
            <person name="Walter F."/>
            <person name="Albersmeier A."/>
            <person name="Kalinowski J."/>
            <person name="Ruckert C."/>
        </authorList>
    </citation>
    <scope>NUCLEOTIDE SEQUENCE</scope>
    <source>
        <strain evidence="1">JCM 14371</strain>
    </source>
</reference>
<protein>
    <recommendedName>
        <fullName evidence="3">Metalloenzyme domain protein</fullName>
    </recommendedName>
</protein>
<dbReference type="RefSeq" id="WP_188964787.1">
    <property type="nucleotide sequence ID" value="NZ_BMOE01000024.1"/>
</dbReference>
<dbReference type="Gene3D" id="3.40.720.10">
    <property type="entry name" value="Alkaline Phosphatase, subunit A"/>
    <property type="match status" value="1"/>
</dbReference>
<sequence length="282" mass="29413">MTRPLIWLALDGVGHPQDAPPGSAWEAHLPTLRPFVEAGAALDATLGVPGLPQSATGQAVWLTGVDAVALMGEHFGPQPGPTLRRLLDARALPVRLVAAGGRAALLNVYPPGYFEAQARRARHGCFPYSVLAAGLPLNPPGLPLLSPTLGLGYAEPWAAQDTLADWRARGRAVAGVRGYDLLMFDAWFGDVLGHLGREVPPVGLWGAAVAYLERLDALLAGLLEGGAAVVLSSDHGNFEDLGVKAHTVARVPFAVAGTGGLVTMGARSVLDGGQRLHEFFGV</sequence>
<name>A0A917PSJ2_9DEIO</name>
<gene>
    <name evidence="1" type="ORF">GCM10008939_36860</name>
</gene>
<dbReference type="SUPFAM" id="SSF53649">
    <property type="entry name" value="Alkaline phosphatase-like"/>
    <property type="match status" value="1"/>
</dbReference>
<dbReference type="Proteomes" id="UP000635726">
    <property type="component" value="Unassembled WGS sequence"/>
</dbReference>
<evidence type="ECO:0000313" key="1">
    <source>
        <dbReference type="EMBL" id="GGJ89516.1"/>
    </source>
</evidence>
<organism evidence="1 2">
    <name type="scientific">Deinococcus aquiradiocola</name>
    <dbReference type="NCBI Taxonomy" id="393059"/>
    <lineage>
        <taxon>Bacteria</taxon>
        <taxon>Thermotogati</taxon>
        <taxon>Deinococcota</taxon>
        <taxon>Deinococci</taxon>
        <taxon>Deinococcales</taxon>
        <taxon>Deinococcaceae</taxon>
        <taxon>Deinococcus</taxon>
    </lineage>
</organism>
<dbReference type="AlphaFoldDB" id="A0A917PSJ2"/>
<evidence type="ECO:0000313" key="2">
    <source>
        <dbReference type="Proteomes" id="UP000635726"/>
    </source>
</evidence>
<keyword evidence="2" id="KW-1185">Reference proteome</keyword>
<comment type="caution">
    <text evidence="1">The sequence shown here is derived from an EMBL/GenBank/DDBJ whole genome shotgun (WGS) entry which is preliminary data.</text>
</comment>